<dbReference type="Pfam" id="PF13814">
    <property type="entry name" value="Replic_Relax"/>
    <property type="match status" value="1"/>
</dbReference>
<accession>A0A563EH61</accession>
<evidence type="ECO:0008006" key="3">
    <source>
        <dbReference type="Google" id="ProtNLM"/>
    </source>
</evidence>
<dbReference type="EMBL" id="VOBR01000037">
    <property type="protein sequence ID" value="TWP45960.1"/>
    <property type="molecule type" value="Genomic_DNA"/>
</dbReference>
<name>A0A563EH61_9PSEU</name>
<organism evidence="1 2">
    <name type="scientific">Lentzea tibetensis</name>
    <dbReference type="NCBI Taxonomy" id="2591470"/>
    <lineage>
        <taxon>Bacteria</taxon>
        <taxon>Bacillati</taxon>
        <taxon>Actinomycetota</taxon>
        <taxon>Actinomycetes</taxon>
        <taxon>Pseudonocardiales</taxon>
        <taxon>Pseudonocardiaceae</taxon>
        <taxon>Lentzea</taxon>
    </lineage>
</organism>
<protein>
    <recommendedName>
        <fullName evidence="3">Replication-relaxation</fullName>
    </recommendedName>
</protein>
<keyword evidence="2" id="KW-1185">Reference proteome</keyword>
<dbReference type="AlphaFoldDB" id="A0A563EH61"/>
<dbReference type="OrthoDB" id="4146863at2"/>
<comment type="caution">
    <text evidence="1">The sequence shown here is derived from an EMBL/GenBank/DDBJ whole genome shotgun (WGS) entry which is preliminary data.</text>
</comment>
<dbReference type="Proteomes" id="UP000316639">
    <property type="component" value="Unassembled WGS sequence"/>
</dbReference>
<dbReference type="RefSeq" id="WP_146359152.1">
    <property type="nucleotide sequence ID" value="NZ_VOBR01000037.1"/>
</dbReference>
<reference evidence="1 2" key="1">
    <citation type="submission" date="2019-07" db="EMBL/GenBank/DDBJ databases">
        <title>Lentzea xizangensis sp. nov., isolated from Qinghai-Tibetan Plateau Soils.</title>
        <authorList>
            <person name="Huang J."/>
        </authorList>
    </citation>
    <scope>NUCLEOTIDE SEQUENCE [LARGE SCALE GENOMIC DNA]</scope>
    <source>
        <strain evidence="1 2">FXJ1.1311</strain>
    </source>
</reference>
<gene>
    <name evidence="1" type="ORF">FKR81_37705</name>
</gene>
<evidence type="ECO:0000313" key="2">
    <source>
        <dbReference type="Proteomes" id="UP000316639"/>
    </source>
</evidence>
<proteinExistence type="predicted"/>
<dbReference type="InterPro" id="IPR025855">
    <property type="entry name" value="Replic_Relax"/>
</dbReference>
<evidence type="ECO:0000313" key="1">
    <source>
        <dbReference type="EMBL" id="TWP45960.1"/>
    </source>
</evidence>
<sequence>MNTLSGKQQLSARDRKVIDYVGQFRQLTAGQLRMFVFGELASPTPCDRTLRRLVDGKYLMRLHRLVGGTQGGSAQYVYQLGRLGWRLLERAGEYWAPRAVNLHALAVADCLVKLKTAERAGALEVASFITEPACHVKVAGLLLTPDAFVELKFGGSGERLISWLEVDRGTEHLSTIQEKCERYWKASISGQWDGFFPFVLFVVPDEQRQRAIERVIRSGPSAAHQLFSVCPVSEFPQIRDGGDSCEA</sequence>